<evidence type="ECO:0000313" key="1">
    <source>
        <dbReference type="EMBL" id="GFB03582.1"/>
    </source>
</evidence>
<feature type="non-terminal residue" evidence="1">
    <location>
        <position position="23"/>
    </location>
</feature>
<comment type="caution">
    <text evidence="1">The sequence shown here is derived from an EMBL/GenBank/DDBJ whole genome shotgun (WGS) entry which is preliminary data.</text>
</comment>
<dbReference type="AlphaFoldDB" id="A0A699KNA8"/>
<accession>A0A699KNA8</accession>
<name>A0A699KNA8_TANCI</name>
<organism evidence="1">
    <name type="scientific">Tanacetum cinerariifolium</name>
    <name type="common">Dalmatian daisy</name>
    <name type="synonym">Chrysanthemum cinerariifolium</name>
    <dbReference type="NCBI Taxonomy" id="118510"/>
    <lineage>
        <taxon>Eukaryota</taxon>
        <taxon>Viridiplantae</taxon>
        <taxon>Streptophyta</taxon>
        <taxon>Embryophyta</taxon>
        <taxon>Tracheophyta</taxon>
        <taxon>Spermatophyta</taxon>
        <taxon>Magnoliopsida</taxon>
        <taxon>eudicotyledons</taxon>
        <taxon>Gunneridae</taxon>
        <taxon>Pentapetalae</taxon>
        <taxon>asterids</taxon>
        <taxon>campanulids</taxon>
        <taxon>Asterales</taxon>
        <taxon>Asteraceae</taxon>
        <taxon>Asteroideae</taxon>
        <taxon>Anthemideae</taxon>
        <taxon>Anthemidinae</taxon>
        <taxon>Tanacetum</taxon>
    </lineage>
</organism>
<proteinExistence type="predicted"/>
<reference evidence="1" key="1">
    <citation type="journal article" date="2019" name="Sci. Rep.">
        <title>Draft genome of Tanacetum cinerariifolium, the natural source of mosquito coil.</title>
        <authorList>
            <person name="Yamashiro T."/>
            <person name="Shiraishi A."/>
            <person name="Satake H."/>
            <person name="Nakayama K."/>
        </authorList>
    </citation>
    <scope>NUCLEOTIDE SEQUENCE</scope>
</reference>
<protein>
    <submittedName>
        <fullName evidence="1">Uncharacterized protein</fullName>
    </submittedName>
</protein>
<gene>
    <name evidence="1" type="ORF">Tci_675553</name>
</gene>
<sequence>MRGGIYGGLGTASFLREFFPDVP</sequence>
<dbReference type="EMBL" id="BKCJ010538227">
    <property type="protein sequence ID" value="GFB03582.1"/>
    <property type="molecule type" value="Genomic_DNA"/>
</dbReference>